<dbReference type="GO" id="GO:0070063">
    <property type="term" value="F:RNA polymerase binding"/>
    <property type="evidence" value="ECO:0007669"/>
    <property type="project" value="InterPro"/>
</dbReference>
<name>A0A5N6QZJ5_9ROSI</name>
<dbReference type="CDD" id="cd00201">
    <property type="entry name" value="WW"/>
    <property type="match status" value="2"/>
</dbReference>
<dbReference type="InterPro" id="IPR001202">
    <property type="entry name" value="WW_dom"/>
</dbReference>
<feature type="domain" description="FF" evidence="4">
    <location>
        <begin position="749"/>
        <end position="803"/>
    </location>
</feature>
<accession>A0A5N6QZJ5</accession>
<dbReference type="GO" id="GO:0005634">
    <property type="term" value="C:nucleus"/>
    <property type="evidence" value="ECO:0007669"/>
    <property type="project" value="TreeGrafter"/>
</dbReference>
<feature type="region of interest" description="Disordered" evidence="2">
    <location>
        <begin position="89"/>
        <end position="116"/>
    </location>
</feature>
<feature type="compositionally biased region" description="Polar residues" evidence="2">
    <location>
        <begin position="9"/>
        <end position="18"/>
    </location>
</feature>
<gene>
    <name evidence="5" type="ORF">FH972_008717</name>
</gene>
<dbReference type="Pfam" id="PF01846">
    <property type="entry name" value="FF"/>
    <property type="match status" value="4"/>
</dbReference>
<feature type="compositionally biased region" description="Basic and acidic residues" evidence="2">
    <location>
        <begin position="984"/>
        <end position="999"/>
    </location>
</feature>
<feature type="domain" description="WW" evidence="3">
    <location>
        <begin position="447"/>
        <end position="474"/>
    </location>
</feature>
<dbReference type="Gene3D" id="1.10.10.440">
    <property type="entry name" value="FF domain"/>
    <property type="match status" value="5"/>
</dbReference>
<dbReference type="SMART" id="SM00441">
    <property type="entry name" value="FF"/>
    <property type="match status" value="4"/>
</dbReference>
<dbReference type="InterPro" id="IPR045148">
    <property type="entry name" value="TCRG1-like"/>
</dbReference>
<dbReference type="FunFam" id="2.20.70.10:FF:000067">
    <property type="entry name" value="Pre-mRNA-processing protein 40C"/>
    <property type="match status" value="1"/>
</dbReference>
<dbReference type="InterPro" id="IPR036020">
    <property type="entry name" value="WW_dom_sf"/>
</dbReference>
<feature type="compositionally biased region" description="Polar residues" evidence="2">
    <location>
        <begin position="51"/>
        <end position="63"/>
    </location>
</feature>
<dbReference type="InterPro" id="IPR002713">
    <property type="entry name" value="FF_domain"/>
</dbReference>
<evidence type="ECO:0000259" key="4">
    <source>
        <dbReference type="PROSITE" id="PS51676"/>
    </source>
</evidence>
<dbReference type="PROSITE" id="PS50020">
    <property type="entry name" value="WW_DOMAIN_2"/>
    <property type="match status" value="2"/>
</dbReference>
<dbReference type="FunFam" id="1.10.10.440:FF:000031">
    <property type="entry name" value="Pre-mRNA-processing protein 40C isoform C"/>
    <property type="match status" value="1"/>
</dbReference>
<feature type="region of interest" description="Disordered" evidence="2">
    <location>
        <begin position="873"/>
        <end position="896"/>
    </location>
</feature>
<feature type="compositionally biased region" description="Basic and acidic residues" evidence="2">
    <location>
        <begin position="877"/>
        <end position="886"/>
    </location>
</feature>
<evidence type="ECO:0000313" key="5">
    <source>
        <dbReference type="EMBL" id="KAE8022957.1"/>
    </source>
</evidence>
<dbReference type="SUPFAM" id="SSF81698">
    <property type="entry name" value="FF domain"/>
    <property type="match status" value="5"/>
</dbReference>
<feature type="region of interest" description="Disordered" evidence="2">
    <location>
        <begin position="984"/>
        <end position="1016"/>
    </location>
</feature>
<feature type="domain" description="WW" evidence="3">
    <location>
        <begin position="389"/>
        <end position="422"/>
    </location>
</feature>
<dbReference type="PANTHER" id="PTHR15377">
    <property type="entry name" value="TRANSCRIPTION ELONGATION REGULATOR 1"/>
    <property type="match status" value="1"/>
</dbReference>
<evidence type="ECO:0008006" key="7">
    <source>
        <dbReference type="Google" id="ProtNLM"/>
    </source>
</evidence>
<organism evidence="5 6">
    <name type="scientific">Carpinus fangiana</name>
    <dbReference type="NCBI Taxonomy" id="176857"/>
    <lineage>
        <taxon>Eukaryota</taxon>
        <taxon>Viridiplantae</taxon>
        <taxon>Streptophyta</taxon>
        <taxon>Embryophyta</taxon>
        <taxon>Tracheophyta</taxon>
        <taxon>Spermatophyta</taxon>
        <taxon>Magnoliopsida</taxon>
        <taxon>eudicotyledons</taxon>
        <taxon>Gunneridae</taxon>
        <taxon>Pentapetalae</taxon>
        <taxon>rosids</taxon>
        <taxon>fabids</taxon>
        <taxon>Fagales</taxon>
        <taxon>Betulaceae</taxon>
        <taxon>Carpinus</taxon>
    </lineage>
</organism>
<feature type="region of interest" description="Disordered" evidence="2">
    <location>
        <begin position="807"/>
        <end position="839"/>
    </location>
</feature>
<feature type="domain" description="FF" evidence="4">
    <location>
        <begin position="614"/>
        <end position="668"/>
    </location>
</feature>
<dbReference type="PANTHER" id="PTHR15377:SF3">
    <property type="entry name" value="WW DOMAIN-CONTAINING PROTEIN"/>
    <property type="match status" value="1"/>
</dbReference>
<reference evidence="5 6" key="1">
    <citation type="submission" date="2019-06" db="EMBL/GenBank/DDBJ databases">
        <title>A chromosomal-level reference genome of Carpinus fangiana (Coryloideae, Betulaceae).</title>
        <authorList>
            <person name="Yang X."/>
            <person name="Wang Z."/>
            <person name="Zhang L."/>
            <person name="Hao G."/>
            <person name="Liu J."/>
            <person name="Yang Y."/>
        </authorList>
    </citation>
    <scope>NUCLEOTIDE SEQUENCE [LARGE SCALE GENOMIC DNA]</scope>
    <source>
        <strain evidence="5">Cfa_2016G</strain>
        <tissue evidence="5">Leaf</tissue>
    </source>
</reference>
<dbReference type="FunFam" id="1.10.10.440:FF:000028">
    <property type="entry name" value="Pre-mRNA-processing protein 40C"/>
    <property type="match status" value="1"/>
</dbReference>
<dbReference type="FunFam" id="1.10.10.440:FF:000020">
    <property type="entry name" value="Pre-mRNA-processing protein 40C"/>
    <property type="match status" value="1"/>
</dbReference>
<evidence type="ECO:0000313" key="6">
    <source>
        <dbReference type="Proteomes" id="UP000327013"/>
    </source>
</evidence>
<dbReference type="PROSITE" id="PS51676">
    <property type="entry name" value="FF"/>
    <property type="match status" value="4"/>
</dbReference>
<feature type="region of interest" description="Disordered" evidence="2">
    <location>
        <begin position="545"/>
        <end position="613"/>
    </location>
</feature>
<dbReference type="PROSITE" id="PS01159">
    <property type="entry name" value="WW_DOMAIN_1"/>
    <property type="match status" value="2"/>
</dbReference>
<proteinExistence type="predicted"/>
<dbReference type="SMART" id="SM00456">
    <property type="entry name" value="WW"/>
    <property type="match status" value="2"/>
</dbReference>
<sequence>MASPAWLTQEMQPSTPQATVPGLPAGVSSGGPSTPTAAALTPAPGANTPTSKGSISTASGSVQGPVQARFASAPGYAVPAPSFSYSGFPNATTPSGSSQQLSSTSVINSDPPASPMVVQPPVTGLSSSAAPSFSYNISHSSVPFHSNREFQSSANTSAAVAHEAGNFSSASTFSESVSLPADTSSSSTIPVSSTPNLVQAISWMPSAPSFSMPTGMPGTPGTPGPPGIATSAPISSNRTFPSAVMDSSSAVLRPTMPTAPMMSNSTVQPQICAPYASFPAMAPPPQGMWLPPPQMGGIPRSPFQAYPTTFPGPYPLPARGMPLPSVPLPDSQPPGVTPMGTALAISVSSAASVHMLAGTLKMQTELPPPGIDNRKHVEEVGTHDGAAVNEQLDAWTAHKTEAGVVYYYNALTGESTYDKPPGFKGELDKVLVQPTPVSMVNITGTDWVLVTTSDGKKYYYNSKTKISSWQIPCEVTELKKKQDGDTLREHSILLPHSNISTEKGSAPISLNAPAITTGGRDAMAFKTLIVPGSSSALDLIKKKLQDPGAPVSSSPGTAPSGNVASELNGSGAVDTTVKGLQSGDSRDKQKDANGDGNMSDSTSDSEDADSGPTKEECLIQFKEMLKERGVAPFSKWEKELPKIVFDPRFKAIPSYSARRSLFEHYVKTRAEEERKEKRAAQKAAIEGFKQLLDEASKDIDHDTDYQTFRKKWGSDPRFQALDRKDREHLLNERVLPLKRATEEKAQALRTAAATSFKSLLRDKGDITINSRWSKVKDSLRNDPRYKSVRHEDREILFNEYISELKAGEEESEREAKAKREEQEKLKEREREFRKRKEREEQEMERVRVKVRRKEAVASFQALLVETIKDPQASWTESKPKLEKDPQGRLINPDLDPSDTEKLFREHIKMLNERCVHEFRALLAEVLTAEAASRETEDGKTAINSWSTAKRLLKPDLRYSKMPRKEREVLWRRYTDEMLRRQKLALDQKEEKHVESKGRSSVDSGRFLSGSRTHERR</sequence>
<dbReference type="OrthoDB" id="187617at2759"/>
<feature type="domain" description="FF" evidence="4">
    <location>
        <begin position="852"/>
        <end position="909"/>
    </location>
</feature>
<protein>
    <recommendedName>
        <fullName evidence="7">WW domain-containing protein</fullName>
    </recommendedName>
</protein>
<dbReference type="AlphaFoldDB" id="A0A5N6QZJ5"/>
<evidence type="ECO:0000256" key="1">
    <source>
        <dbReference type="ARBA" id="ARBA00022737"/>
    </source>
</evidence>
<feature type="compositionally biased region" description="Basic and acidic residues" evidence="2">
    <location>
        <begin position="584"/>
        <end position="593"/>
    </location>
</feature>
<dbReference type="SUPFAM" id="SSF51045">
    <property type="entry name" value="WW domain"/>
    <property type="match status" value="2"/>
</dbReference>
<feature type="region of interest" description="Disordered" evidence="2">
    <location>
        <begin position="1"/>
        <end position="63"/>
    </location>
</feature>
<dbReference type="FunFam" id="1.10.10.440:FF:000021">
    <property type="entry name" value="pre-mRNA-processing protein 40C isoform X1"/>
    <property type="match status" value="1"/>
</dbReference>
<dbReference type="Gene3D" id="2.20.70.10">
    <property type="match status" value="2"/>
</dbReference>
<dbReference type="GO" id="GO:0003712">
    <property type="term" value="F:transcription coregulator activity"/>
    <property type="evidence" value="ECO:0007669"/>
    <property type="project" value="TreeGrafter"/>
</dbReference>
<dbReference type="CDD" id="cd22249">
    <property type="entry name" value="UDM1_RNF168_RNF169-like"/>
    <property type="match status" value="1"/>
</dbReference>
<keyword evidence="1" id="KW-0677">Repeat</keyword>
<keyword evidence="6" id="KW-1185">Reference proteome</keyword>
<dbReference type="Proteomes" id="UP000327013">
    <property type="component" value="Chromosome 3"/>
</dbReference>
<feature type="domain" description="FF" evidence="4">
    <location>
        <begin position="681"/>
        <end position="736"/>
    </location>
</feature>
<dbReference type="FunFam" id="1.10.10.440:FF:000030">
    <property type="entry name" value="Pre-mRNA-processing protein 40C"/>
    <property type="match status" value="1"/>
</dbReference>
<dbReference type="EMBL" id="CM017323">
    <property type="protein sequence ID" value="KAE8022957.1"/>
    <property type="molecule type" value="Genomic_DNA"/>
</dbReference>
<feature type="compositionally biased region" description="Low complexity" evidence="2">
    <location>
        <begin position="95"/>
        <end position="109"/>
    </location>
</feature>
<dbReference type="InterPro" id="IPR036517">
    <property type="entry name" value="FF_domain_sf"/>
</dbReference>
<feature type="compositionally biased region" description="Low complexity" evidence="2">
    <location>
        <begin position="30"/>
        <end position="50"/>
    </location>
</feature>
<evidence type="ECO:0000259" key="3">
    <source>
        <dbReference type="PROSITE" id="PS50020"/>
    </source>
</evidence>
<evidence type="ECO:0000256" key="2">
    <source>
        <dbReference type="SAM" id="MobiDB-lite"/>
    </source>
</evidence>
<feature type="compositionally biased region" description="Polar residues" evidence="2">
    <location>
        <begin position="551"/>
        <end position="568"/>
    </location>
</feature>
<dbReference type="Pfam" id="PF00397">
    <property type="entry name" value="WW"/>
    <property type="match status" value="2"/>
</dbReference>